<sequence length="416" mass="45133">MIDVDRRMAGINPAHAAGLRRLSARAAAAPASTNAVSHSGGLLSFRPLAELLLSRLRAAQVPLLPGLYDAELARLEADLAVSFPPDLRALLALGLPSAPGFPDWRPSSSSCPRLLLRAALDLPLAAGALQVARGTLWPRSWGSRPADPDRALRIARAALRRSPVLIPVFDRCYIPCRPCIAGNPVFYVDEHQVFCCGFDLADFFEREPTFRATSPPSPPDLNRTRPPKPPLPPPSPTPARRSLDAVAGRTSRWIEFWSDAASDRRRRNSSSSSSSSDSATPPRPDPERFVEIRSPRQLPGWVDCYLERIGSVLRSAGWGDSEIGEIIGVPPSGIFDSDDEASLGAALDAEAALDALMVKADRCSASLRQAGWSSDEVSDALGFDFLQRRRRREERPPVKVPPEIAVKVEQLAKAVS</sequence>
<dbReference type="AlphaFoldDB" id="A0AAQ3L3P0"/>
<gene>
    <name evidence="2" type="ORF">Cni_G28816</name>
</gene>
<evidence type="ECO:0000313" key="2">
    <source>
        <dbReference type="EMBL" id="WOL20014.1"/>
    </source>
</evidence>
<feature type="compositionally biased region" description="Low complexity" evidence="1">
    <location>
        <begin position="269"/>
        <end position="279"/>
    </location>
</feature>
<dbReference type="EMBL" id="CP136898">
    <property type="protein sequence ID" value="WOL20014.1"/>
    <property type="molecule type" value="Genomic_DNA"/>
</dbReference>
<evidence type="ECO:0008006" key="4">
    <source>
        <dbReference type="Google" id="ProtNLM"/>
    </source>
</evidence>
<feature type="region of interest" description="Disordered" evidence="1">
    <location>
        <begin position="209"/>
        <end position="244"/>
    </location>
</feature>
<dbReference type="Proteomes" id="UP001327560">
    <property type="component" value="Chromosome 9"/>
</dbReference>
<accession>A0AAQ3L3P0</accession>
<evidence type="ECO:0000256" key="1">
    <source>
        <dbReference type="SAM" id="MobiDB-lite"/>
    </source>
</evidence>
<organism evidence="2 3">
    <name type="scientific">Canna indica</name>
    <name type="common">Indian-shot</name>
    <dbReference type="NCBI Taxonomy" id="4628"/>
    <lineage>
        <taxon>Eukaryota</taxon>
        <taxon>Viridiplantae</taxon>
        <taxon>Streptophyta</taxon>
        <taxon>Embryophyta</taxon>
        <taxon>Tracheophyta</taxon>
        <taxon>Spermatophyta</taxon>
        <taxon>Magnoliopsida</taxon>
        <taxon>Liliopsida</taxon>
        <taxon>Zingiberales</taxon>
        <taxon>Cannaceae</taxon>
        <taxon>Canna</taxon>
    </lineage>
</organism>
<dbReference type="PANTHER" id="PTHR32011">
    <property type="entry name" value="OS08G0472400 PROTEIN"/>
    <property type="match status" value="1"/>
</dbReference>
<feature type="region of interest" description="Disordered" evidence="1">
    <location>
        <begin position="265"/>
        <end position="292"/>
    </location>
</feature>
<reference evidence="2 3" key="1">
    <citation type="submission" date="2023-10" db="EMBL/GenBank/DDBJ databases">
        <title>Chromosome-scale genome assembly provides insights into flower coloration mechanisms of Canna indica.</title>
        <authorList>
            <person name="Li C."/>
        </authorList>
    </citation>
    <scope>NUCLEOTIDE SEQUENCE [LARGE SCALE GENOMIC DNA]</scope>
    <source>
        <tissue evidence="2">Flower</tissue>
    </source>
</reference>
<proteinExistence type="predicted"/>
<keyword evidence="3" id="KW-1185">Reference proteome</keyword>
<name>A0AAQ3L3P0_9LILI</name>
<feature type="compositionally biased region" description="Pro residues" evidence="1">
    <location>
        <begin position="227"/>
        <end position="237"/>
    </location>
</feature>
<dbReference type="PANTHER" id="PTHR32011:SF2">
    <property type="entry name" value="OS08G0472400 PROTEIN"/>
    <property type="match status" value="1"/>
</dbReference>
<protein>
    <recommendedName>
        <fullName evidence="4">Knr4/Smi1-like domain-containing protein</fullName>
    </recommendedName>
</protein>
<evidence type="ECO:0000313" key="3">
    <source>
        <dbReference type="Proteomes" id="UP001327560"/>
    </source>
</evidence>